<dbReference type="GeneID" id="25790710"/>
<organism evidence="1 2">
    <name type="scientific">Hypocrea virens (strain Gv29-8 / FGSC 10586)</name>
    <name type="common">Gliocladium virens</name>
    <name type="synonym">Trichoderma virens</name>
    <dbReference type="NCBI Taxonomy" id="413071"/>
    <lineage>
        <taxon>Eukaryota</taxon>
        <taxon>Fungi</taxon>
        <taxon>Dikarya</taxon>
        <taxon>Ascomycota</taxon>
        <taxon>Pezizomycotina</taxon>
        <taxon>Sordariomycetes</taxon>
        <taxon>Hypocreomycetidae</taxon>
        <taxon>Hypocreales</taxon>
        <taxon>Hypocreaceae</taxon>
        <taxon>Trichoderma</taxon>
    </lineage>
</organism>
<dbReference type="RefSeq" id="XP_013956159.1">
    <property type="nucleotide sequence ID" value="XM_014100684.1"/>
</dbReference>
<proteinExistence type="predicted"/>
<keyword evidence="2" id="KW-1185">Reference proteome</keyword>
<comment type="caution">
    <text evidence="1">The sequence shown here is derived from an EMBL/GenBank/DDBJ whole genome shotgun (WGS) entry which is preliminary data.</text>
</comment>
<dbReference type="AlphaFoldDB" id="G9MUB6"/>
<accession>G9MUB6</accession>
<evidence type="ECO:0000313" key="1">
    <source>
        <dbReference type="EMBL" id="EHK21966.1"/>
    </source>
</evidence>
<name>G9MUB6_HYPVG</name>
<dbReference type="HOGENOM" id="CLU_2386466_0_0_1"/>
<dbReference type="InParanoid" id="G9MUB6"/>
<dbReference type="EMBL" id="ABDF02000051">
    <property type="protein sequence ID" value="EHK21966.1"/>
    <property type="molecule type" value="Genomic_DNA"/>
</dbReference>
<dbReference type="VEuPathDB" id="FungiDB:TRIVIDRAFT_213071"/>
<evidence type="ECO:0000313" key="2">
    <source>
        <dbReference type="Proteomes" id="UP000007115"/>
    </source>
</evidence>
<dbReference type="Proteomes" id="UP000007115">
    <property type="component" value="Unassembled WGS sequence"/>
</dbReference>
<protein>
    <submittedName>
        <fullName evidence="1">Uncharacterized protein</fullName>
    </submittedName>
</protein>
<sequence length="94" mass="11063">MTQTKSQDEETVELIDHIYALRNQFEASSHDSHHEQSRKNALAQLQTYSRKLMLVGQDPNAAFWELVRRVSFHQHSGYLNSFFYPIVVLYSLTY</sequence>
<gene>
    <name evidence="1" type="ORF">TRIVIDRAFT_213071</name>
</gene>
<reference evidence="1 2" key="1">
    <citation type="journal article" date="2011" name="Genome Biol.">
        <title>Comparative genome sequence analysis underscores mycoparasitism as the ancestral life style of Trichoderma.</title>
        <authorList>
            <person name="Kubicek C.P."/>
            <person name="Herrera-Estrella A."/>
            <person name="Seidl-Seiboth V."/>
            <person name="Martinez D.A."/>
            <person name="Druzhinina I.S."/>
            <person name="Thon M."/>
            <person name="Zeilinger S."/>
            <person name="Casas-Flores S."/>
            <person name="Horwitz B.A."/>
            <person name="Mukherjee P.K."/>
            <person name="Mukherjee M."/>
            <person name="Kredics L."/>
            <person name="Alcaraz L.D."/>
            <person name="Aerts A."/>
            <person name="Antal Z."/>
            <person name="Atanasova L."/>
            <person name="Cervantes-Badillo M.G."/>
            <person name="Challacombe J."/>
            <person name="Chertkov O."/>
            <person name="McCluskey K."/>
            <person name="Coulpier F."/>
            <person name="Deshpande N."/>
            <person name="von Doehren H."/>
            <person name="Ebbole D.J."/>
            <person name="Esquivel-Naranjo E.U."/>
            <person name="Fekete E."/>
            <person name="Flipphi M."/>
            <person name="Glaser F."/>
            <person name="Gomez-Rodriguez E.Y."/>
            <person name="Gruber S."/>
            <person name="Han C."/>
            <person name="Henrissat B."/>
            <person name="Hermosa R."/>
            <person name="Hernandez-Onate M."/>
            <person name="Karaffa L."/>
            <person name="Kosti I."/>
            <person name="Le Crom S."/>
            <person name="Lindquist E."/>
            <person name="Lucas S."/>
            <person name="Luebeck M."/>
            <person name="Luebeck P.S."/>
            <person name="Margeot A."/>
            <person name="Metz B."/>
            <person name="Misra M."/>
            <person name="Nevalainen H."/>
            <person name="Omann M."/>
            <person name="Packer N."/>
            <person name="Perrone G."/>
            <person name="Uresti-Rivera E.E."/>
            <person name="Salamov A."/>
            <person name="Schmoll M."/>
            <person name="Seiboth B."/>
            <person name="Shapiro H."/>
            <person name="Sukno S."/>
            <person name="Tamayo-Ramos J.A."/>
            <person name="Tisch D."/>
            <person name="Wiest A."/>
            <person name="Wilkinson H.H."/>
            <person name="Zhang M."/>
            <person name="Coutinho P.M."/>
            <person name="Kenerley C.M."/>
            <person name="Monte E."/>
            <person name="Baker S.E."/>
            <person name="Grigoriev I.V."/>
        </authorList>
    </citation>
    <scope>NUCLEOTIDE SEQUENCE [LARGE SCALE GENOMIC DNA]</scope>
    <source>
        <strain evidence="2">Gv29-8 / FGSC 10586</strain>
    </source>
</reference>